<name>A0A7S1J8X1_9EUGL</name>
<gene>
    <name evidence="1" type="ORF">EGYM00392_LOCUS47554</name>
</gene>
<accession>A0A7S1J8X1</accession>
<dbReference type="EMBL" id="HBGA01128536">
    <property type="protein sequence ID" value="CAD9036398.1"/>
    <property type="molecule type" value="Transcribed_RNA"/>
</dbReference>
<sequence>MCAAGAFCPAAMATGVVVIAIPLPPRPHSSIAPSLGHAMKPNQTEREYQSLKVLVGDSDYTHKEGDEEAGPRGVACDTRVCTVTGREILLKPAASGPLRPTASGIGNKHGPVQIDSHSIRVVWSLLRPCAISSVPNHESPSSPPTPPEAVEMGQMKAKNGFSTTEIGAYHMGSPCDPLLEGL</sequence>
<organism evidence="1">
    <name type="scientific">Eutreptiella gymnastica</name>
    <dbReference type="NCBI Taxonomy" id="73025"/>
    <lineage>
        <taxon>Eukaryota</taxon>
        <taxon>Discoba</taxon>
        <taxon>Euglenozoa</taxon>
        <taxon>Euglenida</taxon>
        <taxon>Spirocuta</taxon>
        <taxon>Euglenophyceae</taxon>
        <taxon>Eutreptiales</taxon>
        <taxon>Eutreptiaceae</taxon>
        <taxon>Eutreptiella</taxon>
    </lineage>
</organism>
<protein>
    <submittedName>
        <fullName evidence="1">Uncharacterized protein</fullName>
    </submittedName>
</protein>
<reference evidence="1" key="1">
    <citation type="submission" date="2021-01" db="EMBL/GenBank/DDBJ databases">
        <authorList>
            <person name="Corre E."/>
            <person name="Pelletier E."/>
            <person name="Niang G."/>
            <person name="Scheremetjew M."/>
            <person name="Finn R."/>
            <person name="Kale V."/>
            <person name="Holt S."/>
            <person name="Cochrane G."/>
            <person name="Meng A."/>
            <person name="Brown T."/>
            <person name="Cohen L."/>
        </authorList>
    </citation>
    <scope>NUCLEOTIDE SEQUENCE</scope>
    <source>
        <strain evidence="1">NIES-381</strain>
    </source>
</reference>
<proteinExistence type="predicted"/>
<dbReference type="AlphaFoldDB" id="A0A7S1J8X1"/>
<evidence type="ECO:0000313" key="1">
    <source>
        <dbReference type="EMBL" id="CAD9036398.1"/>
    </source>
</evidence>